<feature type="domain" description="BT4734-like N-terminal" evidence="2">
    <location>
        <begin position="504"/>
        <end position="622"/>
    </location>
</feature>
<dbReference type="InterPro" id="IPR014907">
    <property type="entry name" value="BT4734-like_N"/>
</dbReference>
<dbReference type="GO" id="GO:0043139">
    <property type="term" value="F:5'-3' DNA helicase activity"/>
    <property type="evidence" value="ECO:0007669"/>
    <property type="project" value="InterPro"/>
</dbReference>
<organism evidence="3">
    <name type="scientific">termite gut metagenome</name>
    <dbReference type="NCBI Taxonomy" id="433724"/>
    <lineage>
        <taxon>unclassified sequences</taxon>
        <taxon>metagenomes</taxon>
        <taxon>organismal metagenomes</taxon>
    </lineage>
</organism>
<gene>
    <name evidence="3" type="ORF">EZS27_023368</name>
</gene>
<dbReference type="GO" id="GO:0003697">
    <property type="term" value="F:single-stranded DNA binding"/>
    <property type="evidence" value="ECO:0007669"/>
    <property type="project" value="InterPro"/>
</dbReference>
<proteinExistence type="predicted"/>
<comment type="caution">
    <text evidence="3">The sequence shown here is derived from an EMBL/GenBank/DDBJ whole genome shotgun (WGS) entry which is preliminary data.</text>
</comment>
<dbReference type="EMBL" id="SNRY01001952">
    <property type="protein sequence ID" value="KAA6327663.1"/>
    <property type="molecule type" value="Genomic_DNA"/>
</dbReference>
<name>A0A5J4R4Z9_9ZZZZ</name>
<evidence type="ECO:0000313" key="3">
    <source>
        <dbReference type="EMBL" id="KAA6327663.1"/>
    </source>
</evidence>
<dbReference type="InterPro" id="IPR027032">
    <property type="entry name" value="Twinkle-like"/>
</dbReference>
<feature type="region of interest" description="Disordered" evidence="1">
    <location>
        <begin position="320"/>
        <end position="342"/>
    </location>
</feature>
<protein>
    <recommendedName>
        <fullName evidence="2">BT4734-like N-terminal domain-containing protein</fullName>
    </recommendedName>
</protein>
<dbReference type="Gene3D" id="3.40.50.300">
    <property type="entry name" value="P-loop containing nucleotide triphosphate hydrolases"/>
    <property type="match status" value="1"/>
</dbReference>
<reference evidence="3" key="1">
    <citation type="submission" date="2019-03" db="EMBL/GenBank/DDBJ databases">
        <title>Single cell metagenomics reveals metabolic interactions within the superorganism composed of flagellate Streblomastix strix and complex community of Bacteroidetes bacteria on its surface.</title>
        <authorList>
            <person name="Treitli S.C."/>
            <person name="Kolisko M."/>
            <person name="Husnik F."/>
            <person name="Keeling P."/>
            <person name="Hampl V."/>
        </authorList>
    </citation>
    <scope>NUCLEOTIDE SEQUENCE</scope>
    <source>
        <strain evidence="3">STM</strain>
    </source>
</reference>
<dbReference type="Pfam" id="PF08800">
    <property type="entry name" value="BT4734-like_N"/>
    <property type="match status" value="1"/>
</dbReference>
<dbReference type="PANTHER" id="PTHR12873">
    <property type="entry name" value="T7-LIKE MITOCHONDRIAL DNA HELICASE"/>
    <property type="match status" value="1"/>
</dbReference>
<sequence length="670" mass="76497">MSVKQEEKSYCYSPQELKKLCEDRKNDPHKFGIKVGLKEFDTICRFKRKKLCVWTGRANGSKSSFLFYYSYLLNKSNGIKTLFINYEDPAEEIFEKIQYMGNDTFDYIFDDFYFAKTSLVNDIDSIMDCIRVYKEKYNSINVVVDPFSRISFQSELNTNFIGQVLSKFQNLAVEQDIILHLVCHPTKLKDGQLTGESILGSIHFRNTADYVILVEKGANYTTNITIDKVRDNLRCGLVGTERTLYFNPQNFTFSNIPFGNAVCGDLPECLCKTPPERTNNMVSEYIQSDILKNNMISSKNDIPDHTDNIISEYENIESQISGDSRTLNSDIPSKNDTPDNNNMVVPECINTDIPKNVVSKYVPSQYDIVNRMVEKILTPSFHESNMDISKNNMVIESKNDIPDHTNNMVSESNTDIPFLDTPQSSRISPDILSTTMVDLYKLKNVFSKKAQKRIWITGYIKRISLNEAIELGAKECKKEIDTLRQMNSEDKDAKIDYKRHNLLMYTVSGLFGQSREIKNIEYYNNGIAIDVDVDEVKNINTHLSLNEIKQRVNSLGFVFYSAESASGKGLFALVALDGDKNDFKSHFKALEADFEAIGITIDEKCSDVSRTRFVSYDNNPYFNPDAYVYNKKFVSLHTLPRINLQARGGEENVSIPQIDVSNIEVKGNND</sequence>
<evidence type="ECO:0000256" key="1">
    <source>
        <dbReference type="SAM" id="MobiDB-lite"/>
    </source>
</evidence>
<dbReference type="PANTHER" id="PTHR12873:SF6">
    <property type="entry name" value="TOPRIM DOMAIN-CONTAINING PROTEIN"/>
    <property type="match status" value="1"/>
</dbReference>
<evidence type="ECO:0000259" key="2">
    <source>
        <dbReference type="Pfam" id="PF08800"/>
    </source>
</evidence>
<accession>A0A5J4R4Z9</accession>
<dbReference type="AlphaFoldDB" id="A0A5J4R4Z9"/>
<dbReference type="InterPro" id="IPR027417">
    <property type="entry name" value="P-loop_NTPase"/>
</dbReference>
<dbReference type="SUPFAM" id="SSF52540">
    <property type="entry name" value="P-loop containing nucleoside triphosphate hydrolases"/>
    <property type="match status" value="1"/>
</dbReference>